<dbReference type="InterPro" id="IPR006938">
    <property type="entry name" value="DUF624"/>
</dbReference>
<dbReference type="Proteomes" id="UP001501734">
    <property type="component" value="Unassembled WGS sequence"/>
</dbReference>
<keyword evidence="1" id="KW-0472">Membrane</keyword>
<evidence type="ECO:0000313" key="3">
    <source>
        <dbReference type="Proteomes" id="UP001501734"/>
    </source>
</evidence>
<keyword evidence="1" id="KW-1133">Transmembrane helix</keyword>
<accession>A0ABP7W4L1</accession>
<gene>
    <name evidence="2" type="ORF">GCM10022410_25930</name>
</gene>
<feature type="transmembrane region" description="Helical" evidence="1">
    <location>
        <begin position="104"/>
        <end position="129"/>
    </location>
</feature>
<feature type="transmembrane region" description="Helical" evidence="1">
    <location>
        <begin position="172"/>
        <end position="191"/>
    </location>
</feature>
<name>A0ABP7W4L1_9BACI</name>
<feature type="transmembrane region" description="Helical" evidence="1">
    <location>
        <begin position="141"/>
        <end position="166"/>
    </location>
</feature>
<proteinExistence type="predicted"/>
<organism evidence="2 3">
    <name type="scientific">Amphibacillus indicireducens</name>
    <dbReference type="NCBI Taxonomy" id="1076330"/>
    <lineage>
        <taxon>Bacteria</taxon>
        <taxon>Bacillati</taxon>
        <taxon>Bacillota</taxon>
        <taxon>Bacilli</taxon>
        <taxon>Bacillales</taxon>
        <taxon>Bacillaceae</taxon>
        <taxon>Amphibacillus</taxon>
    </lineage>
</organism>
<comment type="caution">
    <text evidence="2">The sequence shown here is derived from an EMBL/GenBank/DDBJ whole genome shotgun (WGS) entry which is preliminary data.</text>
</comment>
<keyword evidence="1" id="KW-0812">Transmembrane</keyword>
<evidence type="ECO:0000313" key="2">
    <source>
        <dbReference type="EMBL" id="GAA4080969.1"/>
    </source>
</evidence>
<feature type="transmembrane region" description="Helical" evidence="1">
    <location>
        <begin position="75"/>
        <end position="98"/>
    </location>
</feature>
<feature type="transmembrane region" description="Helical" evidence="1">
    <location>
        <begin position="20"/>
        <end position="46"/>
    </location>
</feature>
<keyword evidence="3" id="KW-1185">Reference proteome</keyword>
<evidence type="ECO:0000256" key="1">
    <source>
        <dbReference type="SAM" id="Phobius"/>
    </source>
</evidence>
<dbReference type="EMBL" id="BAABDL010000155">
    <property type="protein sequence ID" value="GAA4080969.1"/>
    <property type="molecule type" value="Genomic_DNA"/>
</dbReference>
<protein>
    <submittedName>
        <fullName evidence="2">YesL family protein</fullName>
    </submittedName>
</protein>
<reference evidence="3" key="1">
    <citation type="journal article" date="2019" name="Int. J. Syst. Evol. Microbiol.">
        <title>The Global Catalogue of Microorganisms (GCM) 10K type strain sequencing project: providing services to taxonomists for standard genome sequencing and annotation.</title>
        <authorList>
            <consortium name="The Broad Institute Genomics Platform"/>
            <consortium name="The Broad Institute Genome Sequencing Center for Infectious Disease"/>
            <person name="Wu L."/>
            <person name="Ma J."/>
        </authorList>
    </citation>
    <scope>NUCLEOTIDE SEQUENCE [LARGE SCALE GENOMIC DNA]</scope>
    <source>
        <strain evidence="3">JCM 17250</strain>
    </source>
</reference>
<dbReference type="RefSeq" id="WP_344914131.1">
    <property type="nucleotide sequence ID" value="NZ_BAABDL010000155.1"/>
</dbReference>
<sequence length="205" mass="24499">MGNLVFKIADIIYRFVVLNLIWLLFFLIGMGIFGFMPATVALFSVIRQWIKGEEDLRLFKMFFHYYKVEFIRSNILWLIFLVIFYIIYVNYSFISYYYSAGFHFFLYIILFSFAFIAFMTFVNLFSVIAHFEFKTIRYIKVAAGMVFLRPFNTLIQLLWLVVYYIISFQWPTVFIVLGVSVLAFILMATNYPTFIKHTPLDQQNN</sequence>
<dbReference type="Pfam" id="PF04854">
    <property type="entry name" value="DUF624"/>
    <property type="match status" value="1"/>
</dbReference>